<gene>
    <name evidence="13" type="primary">LOC111121313</name>
</gene>
<dbReference type="InterPro" id="IPR037141">
    <property type="entry name" value="NDT80_DNA-bd_dom_sf"/>
</dbReference>
<dbReference type="AlphaFoldDB" id="A0A8B8CR74"/>
<feature type="domain" description="Peptidase S74" evidence="11">
    <location>
        <begin position="582"/>
        <end position="699"/>
    </location>
</feature>
<feature type="compositionally biased region" description="Pro residues" evidence="8">
    <location>
        <begin position="203"/>
        <end position="214"/>
    </location>
</feature>
<sequence>MDVLADEKALRDAMAQDFVIDEALDMDLERYLGDGKMCLPEEAIPAIAFPNNGRPVLPQGHPNLPPQSLDDCYKFNHLANPHAPTSTPPHTQTQSQMNGLYSCTGIGSIQQGYENRLVHPQPNQEKQNGGLAFTYRDVFGCSSTLPDSPPESEPYSPPDGHHSNHTMNGSNPIICTTQESKYGLSTPVTSMHQHGMYPHHPRPPGMPPTGPKSMPPGYNEPPTLSHLSATHPPPPQTSSTLPLPTSQMNPQLPLSPNHLSPNPCNMSHKKRKYQEQPSHSALVTNALLNGRASVLNIKQEPNGPSYGSYNLGVDCDDEFGYDQESTNGTTGYLDSTYQVIKWSAYNQRDWATLKNENLKDLPQPNFRVDADKGFNFSQPDDSFVCQKKNHFQVTVHMQVSGDARYVTTPEGVKKIDAFFLHFNGVKVESPTQTIKIEQSQSDRSKKPFHPVRFTFSTRVDLIPEQTNKVTVGRLHFSETTSNNMRKKGRPNPDQRYFMLVVSLYAYSGEYKYIVAASVSEKIIVRASNPGQFDNDVDVTWQKGQTPDSVYHVGRVGVNTEHPEEALTVHGNMRLTGHLLQPSDLRAKENLRELDSKEQLKKVAQMKLYNYKFSEDFANAMGIPEDSRDDTGVIAQEIREVLPEAVKEAGDIPLGNGEVIKDFLVVNKDKIYMENVGAVKELCKVTGNLEMRIDELEKMNHKISKLKRFDSVKSTISTKSNCSVSTIGSSSPKKSSRLCNGHTHPHPHSKSSQKYATSGQPPKKSHFSNRYVCWGTIISIVITFCLASLMILLILNQNEKPKQHPQSENLAGNKQPSPTDFDILGRSTENPSGTTSSTKTQAPNTVWSTIPPFPPCDPTTSLCERHCCPAPFPSDEETVTGMIVVSGPEAQTLTPPAPSNIPRPTTESAEILINSLNPKTEEPQVINLIPNNESNMIPEVKQQQNPGDVDSNALKVIHFYRQRRSVPQEDLHTKIFIKEINVTIGEEHCTTCTQTSKVFRLKLSQYFSYDLITFKFLTSEQASATLCYNHTSRNCNPNVDGEMIAPRPNEWQIPIGKYFSSAFKFRVSHKDAKQDVCKKPDTENVESLEYVEYTLLFDRTCQNL</sequence>
<protein>
    <submittedName>
        <fullName evidence="13">Myelin regulatory factor-like protein isoform X1</fullName>
    </submittedName>
</protein>
<feature type="compositionally biased region" description="Low complexity" evidence="8">
    <location>
        <begin position="237"/>
        <end position="263"/>
    </location>
</feature>
<dbReference type="OrthoDB" id="27041at2759"/>
<dbReference type="InterPro" id="IPR024061">
    <property type="entry name" value="NDT80_DNA-bd_dom"/>
</dbReference>
<keyword evidence="4 9" id="KW-1133">Transmembrane helix</keyword>
<evidence type="ECO:0000256" key="8">
    <source>
        <dbReference type="SAM" id="MobiDB-lite"/>
    </source>
</evidence>
<feature type="compositionally biased region" description="Polar residues" evidence="8">
    <location>
        <begin position="826"/>
        <end position="845"/>
    </location>
</feature>
<feature type="compositionally biased region" description="Polar residues" evidence="8">
    <location>
        <begin position="165"/>
        <end position="174"/>
    </location>
</feature>
<evidence type="ECO:0000313" key="12">
    <source>
        <dbReference type="Proteomes" id="UP000694844"/>
    </source>
</evidence>
<evidence type="ECO:0000256" key="1">
    <source>
        <dbReference type="ARBA" id="ARBA00004167"/>
    </source>
</evidence>
<accession>A0A8B8CR74</accession>
<dbReference type="Proteomes" id="UP000694844">
    <property type="component" value="Chromosome 1"/>
</dbReference>
<dbReference type="Pfam" id="PF13887">
    <property type="entry name" value="MYRF_ICA"/>
    <property type="match status" value="1"/>
</dbReference>
<dbReference type="InterPro" id="IPR026932">
    <property type="entry name" value="MYRF_ICA"/>
</dbReference>
<comment type="subcellular location">
    <subcellularLocation>
        <location evidence="1">Membrane</location>
        <topology evidence="1">Single-pass membrane protein</topology>
    </subcellularLocation>
</comment>
<evidence type="ECO:0000256" key="4">
    <source>
        <dbReference type="ARBA" id="ARBA00022989"/>
    </source>
</evidence>
<evidence type="ECO:0000256" key="9">
    <source>
        <dbReference type="SAM" id="Phobius"/>
    </source>
</evidence>
<evidence type="ECO:0000256" key="6">
    <source>
        <dbReference type="ARBA" id="ARBA00023136"/>
    </source>
</evidence>
<dbReference type="Gene3D" id="2.60.40.1390">
    <property type="entry name" value="NDT80 DNA-binding domain"/>
    <property type="match status" value="2"/>
</dbReference>
<dbReference type="GO" id="GO:0045893">
    <property type="term" value="P:positive regulation of DNA-templated transcription"/>
    <property type="evidence" value="ECO:0007669"/>
    <property type="project" value="TreeGrafter"/>
</dbReference>
<feature type="DNA-binding region" description="NDT80" evidence="7">
    <location>
        <begin position="243"/>
        <end position="536"/>
    </location>
</feature>
<dbReference type="InterPro" id="IPR025719">
    <property type="entry name" value="MYRF_C2"/>
</dbReference>
<feature type="compositionally biased region" description="Polar residues" evidence="8">
    <location>
        <begin position="803"/>
        <end position="817"/>
    </location>
</feature>
<keyword evidence="3 9" id="KW-0812">Transmembrane</keyword>
<feature type="domain" description="NDT80" evidence="10">
    <location>
        <begin position="243"/>
        <end position="536"/>
    </location>
</feature>
<keyword evidence="6 9" id="KW-0472">Membrane</keyword>
<dbReference type="GO" id="GO:0016540">
    <property type="term" value="P:protein autoprocessing"/>
    <property type="evidence" value="ECO:0007669"/>
    <property type="project" value="InterPro"/>
</dbReference>
<evidence type="ECO:0000259" key="10">
    <source>
        <dbReference type="PROSITE" id="PS51517"/>
    </source>
</evidence>
<reference evidence="12" key="1">
    <citation type="submission" date="2024-06" db="UniProtKB">
        <authorList>
            <consortium name="RefSeq"/>
        </authorList>
    </citation>
    <scope>NUCLEOTIDE SEQUENCE [LARGE SCALE GENOMIC DNA]</scope>
</reference>
<proteinExistence type="inferred from homology"/>
<dbReference type="GO" id="GO:0005789">
    <property type="term" value="C:endoplasmic reticulum membrane"/>
    <property type="evidence" value="ECO:0007669"/>
    <property type="project" value="TreeGrafter"/>
</dbReference>
<dbReference type="PANTHER" id="PTHR13029">
    <property type="match status" value="1"/>
</dbReference>
<feature type="region of interest" description="Disordered" evidence="8">
    <location>
        <begin position="720"/>
        <end position="762"/>
    </location>
</feature>
<evidence type="ECO:0000313" key="13">
    <source>
        <dbReference type="RefSeq" id="XP_022318240.1"/>
    </source>
</evidence>
<evidence type="ECO:0000256" key="3">
    <source>
        <dbReference type="ARBA" id="ARBA00022692"/>
    </source>
</evidence>
<dbReference type="Pfam" id="PF13888">
    <property type="entry name" value="MRF_C2"/>
    <property type="match status" value="1"/>
</dbReference>
<dbReference type="Pfam" id="PF13884">
    <property type="entry name" value="Peptidase_S74"/>
    <property type="match status" value="1"/>
</dbReference>
<feature type="compositionally biased region" description="Pro residues" evidence="8">
    <location>
        <begin position="147"/>
        <end position="157"/>
    </location>
</feature>
<dbReference type="PROSITE" id="PS51517">
    <property type="entry name" value="NDT80"/>
    <property type="match status" value="1"/>
</dbReference>
<feature type="compositionally biased region" description="Low complexity" evidence="8">
    <location>
        <begin position="722"/>
        <end position="732"/>
    </location>
</feature>
<dbReference type="GO" id="GO:0005634">
    <property type="term" value="C:nucleus"/>
    <property type="evidence" value="ECO:0007669"/>
    <property type="project" value="TreeGrafter"/>
</dbReference>
<dbReference type="GO" id="GO:0043565">
    <property type="term" value="F:sequence-specific DNA binding"/>
    <property type="evidence" value="ECO:0007669"/>
    <property type="project" value="TreeGrafter"/>
</dbReference>
<keyword evidence="12" id="KW-1185">Reference proteome</keyword>
<reference evidence="13" key="2">
    <citation type="submission" date="2025-08" db="UniProtKB">
        <authorList>
            <consortium name="RefSeq"/>
        </authorList>
    </citation>
    <scope>IDENTIFICATION</scope>
    <source>
        <tissue evidence="13">Whole sample</tissue>
    </source>
</reference>
<evidence type="ECO:0000259" key="11">
    <source>
        <dbReference type="PROSITE" id="PS51688"/>
    </source>
</evidence>
<feature type="region of interest" description="Disordered" evidence="8">
    <location>
        <begin position="142"/>
        <end position="174"/>
    </location>
</feature>
<dbReference type="GeneID" id="111121313"/>
<dbReference type="KEGG" id="cvn:111121313"/>
<dbReference type="PROSITE" id="PS51688">
    <property type="entry name" value="ICA"/>
    <property type="match status" value="1"/>
</dbReference>
<dbReference type="PANTHER" id="PTHR13029:SF18">
    <property type="entry name" value="MYELIN REGULATORY FACTOR HOMOLOG 1"/>
    <property type="match status" value="1"/>
</dbReference>
<feature type="transmembrane region" description="Helical" evidence="9">
    <location>
        <begin position="773"/>
        <end position="794"/>
    </location>
</feature>
<dbReference type="GO" id="GO:0003700">
    <property type="term" value="F:DNA-binding transcription factor activity"/>
    <property type="evidence" value="ECO:0007669"/>
    <property type="project" value="UniProtKB-UniRule"/>
</dbReference>
<evidence type="ECO:0000256" key="2">
    <source>
        <dbReference type="ARBA" id="ARBA00008221"/>
    </source>
</evidence>
<dbReference type="InterPro" id="IPR030392">
    <property type="entry name" value="S74_ICA"/>
</dbReference>
<feature type="region of interest" description="Disordered" evidence="8">
    <location>
        <begin position="186"/>
        <end position="278"/>
    </location>
</feature>
<dbReference type="RefSeq" id="XP_022318240.1">
    <property type="nucleotide sequence ID" value="XM_022462532.1"/>
</dbReference>
<dbReference type="InterPro" id="IPR008967">
    <property type="entry name" value="p53-like_TF_DNA-bd_sf"/>
</dbReference>
<evidence type="ECO:0000256" key="7">
    <source>
        <dbReference type="PROSITE-ProRule" id="PRU00850"/>
    </source>
</evidence>
<evidence type="ECO:0000256" key="5">
    <source>
        <dbReference type="ARBA" id="ARBA00023125"/>
    </source>
</evidence>
<dbReference type="SUPFAM" id="SSF49417">
    <property type="entry name" value="p53-like transcription factors"/>
    <property type="match status" value="1"/>
</dbReference>
<organism evidence="12 13">
    <name type="scientific">Crassostrea virginica</name>
    <name type="common">Eastern oyster</name>
    <dbReference type="NCBI Taxonomy" id="6565"/>
    <lineage>
        <taxon>Eukaryota</taxon>
        <taxon>Metazoa</taxon>
        <taxon>Spiralia</taxon>
        <taxon>Lophotrochozoa</taxon>
        <taxon>Mollusca</taxon>
        <taxon>Bivalvia</taxon>
        <taxon>Autobranchia</taxon>
        <taxon>Pteriomorphia</taxon>
        <taxon>Ostreida</taxon>
        <taxon>Ostreoidea</taxon>
        <taxon>Ostreidae</taxon>
        <taxon>Crassostrea</taxon>
    </lineage>
</organism>
<dbReference type="Pfam" id="PF05224">
    <property type="entry name" value="NDT80_PhoG"/>
    <property type="match status" value="1"/>
</dbReference>
<feature type="region of interest" description="Disordered" evidence="8">
    <location>
        <begin position="801"/>
        <end position="845"/>
    </location>
</feature>
<comment type="similarity">
    <text evidence="2">Belongs to the MRF family.</text>
</comment>
<keyword evidence="5 7" id="KW-0238">DNA-binding</keyword>
<name>A0A8B8CR74_CRAVI</name>
<dbReference type="InterPro" id="IPR051577">
    <property type="entry name" value="MRF-like"/>
</dbReference>